<reference evidence="6 7" key="1">
    <citation type="submission" date="2020-05" db="EMBL/GenBank/DDBJ databases">
        <title>Streptobacillus felis strain LHL191014123.</title>
        <authorList>
            <person name="Fawzy A."/>
            <person name="Rau J."/>
            <person name="Risse K."/>
            <person name="Schauerte N."/>
            <person name="Geiger C."/>
            <person name="Blom J."/>
            <person name="Imirzalioglu C."/>
            <person name="Falgenhauer J."/>
            <person name="Bach A."/>
            <person name="Herden C."/>
            <person name="Eisenberg T."/>
        </authorList>
    </citation>
    <scope>NUCLEOTIDE SEQUENCE [LARGE SCALE GENOMIC DNA]</scope>
    <source>
        <strain evidence="6 7">LHL191014123</strain>
    </source>
</reference>
<keyword evidence="3" id="KW-0472">Membrane</keyword>
<organism evidence="6 7">
    <name type="scientific">Streptobacillus felis</name>
    <dbReference type="NCBI Taxonomy" id="1384509"/>
    <lineage>
        <taxon>Bacteria</taxon>
        <taxon>Fusobacteriati</taxon>
        <taxon>Fusobacteriota</taxon>
        <taxon>Fusobacteriia</taxon>
        <taxon>Fusobacteriales</taxon>
        <taxon>Leptotrichiaceae</taxon>
        <taxon>Streptobacillus</taxon>
    </lineage>
</organism>
<name>A0A7Z0PFE3_9FUSO</name>
<evidence type="ECO:0000256" key="3">
    <source>
        <dbReference type="ARBA" id="ARBA00023136"/>
    </source>
</evidence>
<dbReference type="RefSeq" id="WP_067322710.1">
    <property type="nucleotide sequence ID" value="NZ_CBCRWS010000029.1"/>
</dbReference>
<dbReference type="Proteomes" id="UP000526184">
    <property type="component" value="Unassembled WGS sequence"/>
</dbReference>
<dbReference type="SUPFAM" id="SSF53850">
    <property type="entry name" value="Periplasmic binding protein-like II"/>
    <property type="match status" value="1"/>
</dbReference>
<evidence type="ECO:0000256" key="2">
    <source>
        <dbReference type="ARBA" id="ARBA00022729"/>
    </source>
</evidence>
<keyword evidence="1" id="KW-1003">Cell membrane</keyword>
<dbReference type="OrthoDB" id="9787283at2"/>
<evidence type="ECO:0000256" key="5">
    <source>
        <dbReference type="ARBA" id="ARBA00023288"/>
    </source>
</evidence>
<keyword evidence="5" id="KW-0449">Lipoprotein</keyword>
<dbReference type="Pfam" id="PF13416">
    <property type="entry name" value="SBP_bac_8"/>
    <property type="match status" value="1"/>
</dbReference>
<dbReference type="EMBL" id="JABMKT010000028">
    <property type="protein sequence ID" value="NYV28254.1"/>
    <property type="molecule type" value="Genomic_DNA"/>
</dbReference>
<accession>A0A7Z0PFE3</accession>
<dbReference type="InterPro" id="IPR050490">
    <property type="entry name" value="Bact_solute-bd_prot1"/>
</dbReference>
<dbReference type="AlphaFoldDB" id="A0A7Z0PFE3"/>
<gene>
    <name evidence="6" type="ORF">HP397_05470</name>
</gene>
<dbReference type="InterPro" id="IPR006059">
    <property type="entry name" value="SBP"/>
</dbReference>
<dbReference type="Gene3D" id="3.40.190.10">
    <property type="entry name" value="Periplasmic binding protein-like II"/>
    <property type="match status" value="2"/>
</dbReference>
<keyword evidence="7" id="KW-1185">Reference proteome</keyword>
<keyword evidence="4" id="KW-0564">Palmitate</keyword>
<dbReference type="PANTHER" id="PTHR43649">
    <property type="entry name" value="ARABINOSE-BINDING PROTEIN-RELATED"/>
    <property type="match status" value="1"/>
</dbReference>
<dbReference type="PROSITE" id="PS51257">
    <property type="entry name" value="PROKAR_LIPOPROTEIN"/>
    <property type="match status" value="1"/>
</dbReference>
<comment type="caution">
    <text evidence="6">The sequence shown here is derived from an EMBL/GenBank/DDBJ whole genome shotgun (WGS) entry which is preliminary data.</text>
</comment>
<keyword evidence="2" id="KW-0732">Signal</keyword>
<protein>
    <submittedName>
        <fullName evidence="6">Extracellular solute-binding protein</fullName>
    </submittedName>
</protein>
<evidence type="ECO:0000313" key="7">
    <source>
        <dbReference type="Proteomes" id="UP000526184"/>
    </source>
</evidence>
<proteinExistence type="predicted"/>
<evidence type="ECO:0000313" key="6">
    <source>
        <dbReference type="EMBL" id="NYV28254.1"/>
    </source>
</evidence>
<evidence type="ECO:0000256" key="1">
    <source>
        <dbReference type="ARBA" id="ARBA00022475"/>
    </source>
</evidence>
<evidence type="ECO:0000256" key="4">
    <source>
        <dbReference type="ARBA" id="ARBA00023139"/>
    </source>
</evidence>
<sequence length="506" mass="57206">MKKLLALGLLGLVLASCGKKEEAATTGPRETTIFAMHLGKALDPSLPVFAKAEQDTNIKLVNVASQNQTDQIQAFNLMLTEGKLPDIISYELSADLENLGIEGGLIPLEDLINEHAPNLKKFFEENPRYKKDAVAVDGHIYMIPNYYDYFNLKVSQGYFIRQDWLDKLGLSQPKTVDELYTTLKAFREQDPNGNGKKDEVPFFVRANNVRKVLTSLVDLFKASPIWYEENGMVKYGPAQDSFKHAIKELAKWYKEGLIDEELFTRGLESRDYLLSNNLGGATDDWIASTSGYNVSLADKIPGFNFKLVLPYELNGNAKTRHARTTYLGGWGISKDATDPVALIKYFDYWYSPEGRRLWNFGIEGSEYTLVDGKPVFTDAVMKNPDGKTPLAVLREVGAQFRLGAYQDAEYELGWATDLAKEGFKYYMDNDVVLDELPTLKYTKERSKEFVSIDTALRAVVEEKAQQWILGSGDVEKEWDAFIKRLEDLGLKNAEEIQNEAFKSFNK</sequence>
<dbReference type="PANTHER" id="PTHR43649:SF33">
    <property type="entry name" value="POLYGALACTURONAN_RHAMNOGALACTURONAN-BINDING PROTEIN YTCQ"/>
    <property type="match status" value="1"/>
</dbReference>